<accession>E4T119</accession>
<keyword evidence="2 5" id="KW-0732">Signal</keyword>
<evidence type="ECO:0000313" key="9">
    <source>
        <dbReference type="Proteomes" id="UP000008718"/>
    </source>
</evidence>
<dbReference type="PANTHER" id="PTHR11069">
    <property type="entry name" value="GLUCOSYLCERAMIDASE"/>
    <property type="match status" value="1"/>
</dbReference>
<keyword evidence="9" id="KW-1185">Reference proteome</keyword>
<feature type="domain" description="Glycosyl hydrolase family 30 TIM-barrel" evidence="6">
    <location>
        <begin position="92"/>
        <end position="421"/>
    </location>
</feature>
<organism evidence="8 9">
    <name type="scientific">Paludibacter propionicigenes (strain DSM 17365 / JCM 13257 / WB4)</name>
    <dbReference type="NCBI Taxonomy" id="694427"/>
    <lineage>
        <taxon>Bacteria</taxon>
        <taxon>Pseudomonadati</taxon>
        <taxon>Bacteroidota</taxon>
        <taxon>Bacteroidia</taxon>
        <taxon>Bacteroidales</taxon>
        <taxon>Paludibacteraceae</taxon>
        <taxon>Paludibacter</taxon>
    </lineage>
</organism>
<reference evidence="8 9" key="2">
    <citation type="journal article" date="2011" name="Stand. Genomic Sci.">
        <title>Complete genome sequence of Paludibacter propionicigenes type strain (WB4).</title>
        <authorList>
            <person name="Gronow S."/>
            <person name="Munk C."/>
            <person name="Lapidus A."/>
            <person name="Nolan M."/>
            <person name="Lucas S."/>
            <person name="Hammon N."/>
            <person name="Deshpande S."/>
            <person name="Cheng J.F."/>
            <person name="Tapia R."/>
            <person name="Han C."/>
            <person name="Goodwin L."/>
            <person name="Pitluck S."/>
            <person name="Liolios K."/>
            <person name="Ivanova N."/>
            <person name="Mavromatis K."/>
            <person name="Mikhailova N."/>
            <person name="Pati A."/>
            <person name="Chen A."/>
            <person name="Palaniappan K."/>
            <person name="Land M."/>
            <person name="Hauser L."/>
            <person name="Chang Y.J."/>
            <person name="Jeffries C.D."/>
            <person name="Brambilla E."/>
            <person name="Rohde M."/>
            <person name="Goker M."/>
            <person name="Detter J.C."/>
            <person name="Woyke T."/>
            <person name="Bristow J."/>
            <person name="Eisen J.A."/>
            <person name="Markowitz V."/>
            <person name="Hugenholtz P."/>
            <person name="Kyrpides N.C."/>
            <person name="Klenk H.P."/>
        </authorList>
    </citation>
    <scope>NUCLEOTIDE SEQUENCE [LARGE SCALE GENOMIC DNA]</scope>
    <source>
        <strain evidence="9">DSM 17365 / JCM 13257 / WB4</strain>
    </source>
</reference>
<dbReference type="PANTHER" id="PTHR11069:SF23">
    <property type="entry name" value="LYSOSOMAL ACID GLUCOSYLCERAMIDASE"/>
    <property type="match status" value="1"/>
</dbReference>
<dbReference type="eggNOG" id="COG5520">
    <property type="taxonomic scope" value="Bacteria"/>
</dbReference>
<keyword evidence="4 8" id="KW-0326">Glycosidase</keyword>
<gene>
    <name evidence="8" type="ordered locus">Palpr_0238</name>
</gene>
<dbReference type="Gene3D" id="2.60.40.1180">
    <property type="entry name" value="Golgi alpha-mannosidase II"/>
    <property type="match status" value="1"/>
</dbReference>
<dbReference type="GO" id="GO:0016020">
    <property type="term" value="C:membrane"/>
    <property type="evidence" value="ECO:0007669"/>
    <property type="project" value="GOC"/>
</dbReference>
<evidence type="ECO:0000259" key="7">
    <source>
        <dbReference type="Pfam" id="PF17189"/>
    </source>
</evidence>
<dbReference type="InterPro" id="IPR033452">
    <property type="entry name" value="GH30_C"/>
</dbReference>
<feature type="domain" description="Glycosyl hydrolase family 30 beta sandwich" evidence="7">
    <location>
        <begin position="424"/>
        <end position="483"/>
    </location>
</feature>
<evidence type="ECO:0000259" key="6">
    <source>
        <dbReference type="Pfam" id="PF02055"/>
    </source>
</evidence>
<dbReference type="SUPFAM" id="SSF51445">
    <property type="entry name" value="(Trans)glycosidases"/>
    <property type="match status" value="1"/>
</dbReference>
<dbReference type="RefSeq" id="WP_013443769.1">
    <property type="nucleotide sequence ID" value="NC_014734.1"/>
</dbReference>
<dbReference type="STRING" id="694427.Palpr_0238"/>
<sequence length="485" mass="53126">MFSKQLPSLHSFLIFSVVSALAIVSSCATGNEIVQNKPEEPKSINSDVSYWLTESSSMSYLKKQTKALNFAATSNVNPTITVDSLTKYQTMDGFGFAMTGGSAFLINKLGATDKTNLIKELFSNDSTAIGISYLRVSLGASDLSSSVFSYDDIDPSDVDNDLQHFSLKPDSADLIPVLKSALAINPNIKILASPWSAPAWMKTNKRAKGGSLKQEFFGVYARYFVKYIQAMKAQGIPIDAITIQNEPLNPDNNPSMYMTALDQALFVKNYLGPEFAKNSITTKIILYDHNCDMYSYPITVLDDPDARKYSDGSAFHLYGGNIISLTTVHNAYPEKNVYFTEQWVGAPSNFVEDLKWHVKNLVIGAPRNWSKNVIEWNLASDPNYYPHTDGGCGTCLGALTIGNSVTRNVAYYIIGHASKFVPAGSVRIESSVVTNLPNVAYLTPTGKKVLIVLNESNASQTFNIQFKNKIASTVLGASAVATYVW</sequence>
<name>E4T119_PALPW</name>
<protein>
    <submittedName>
        <fullName evidence="8">Glucan endo-1,6-beta-glucosidase</fullName>
        <ecNumber evidence="8">3.2.1.75</ecNumber>
    </submittedName>
</protein>
<dbReference type="CAZy" id="GH30">
    <property type="family name" value="Glycoside Hydrolase Family 30"/>
</dbReference>
<dbReference type="InterPro" id="IPR017853">
    <property type="entry name" value="GH"/>
</dbReference>
<evidence type="ECO:0000256" key="5">
    <source>
        <dbReference type="SAM" id="SignalP"/>
    </source>
</evidence>
<dbReference type="EC" id="3.2.1.75" evidence="8"/>
<feature type="signal peptide" evidence="5">
    <location>
        <begin position="1"/>
        <end position="22"/>
    </location>
</feature>
<dbReference type="Pfam" id="PF17189">
    <property type="entry name" value="Glyco_hydro_30C"/>
    <property type="match status" value="1"/>
</dbReference>
<dbReference type="Pfam" id="PF02055">
    <property type="entry name" value="Glyco_hydro_30"/>
    <property type="match status" value="1"/>
</dbReference>
<dbReference type="EMBL" id="CP002345">
    <property type="protein sequence ID" value="ADQ78400.1"/>
    <property type="molecule type" value="Genomic_DNA"/>
</dbReference>
<dbReference type="GO" id="GO:0046557">
    <property type="term" value="F:glucan endo-1,6-beta-glucosidase activity"/>
    <property type="evidence" value="ECO:0007669"/>
    <property type="project" value="UniProtKB-EC"/>
</dbReference>
<evidence type="ECO:0000256" key="2">
    <source>
        <dbReference type="ARBA" id="ARBA00022729"/>
    </source>
</evidence>
<evidence type="ECO:0000256" key="3">
    <source>
        <dbReference type="ARBA" id="ARBA00022801"/>
    </source>
</evidence>
<dbReference type="GO" id="GO:0004348">
    <property type="term" value="F:glucosylceramidase activity"/>
    <property type="evidence" value="ECO:0007669"/>
    <property type="project" value="InterPro"/>
</dbReference>
<dbReference type="PROSITE" id="PS51257">
    <property type="entry name" value="PROKAR_LIPOPROTEIN"/>
    <property type="match status" value="1"/>
</dbReference>
<evidence type="ECO:0000313" key="8">
    <source>
        <dbReference type="EMBL" id="ADQ78400.1"/>
    </source>
</evidence>
<evidence type="ECO:0000256" key="1">
    <source>
        <dbReference type="ARBA" id="ARBA00005382"/>
    </source>
</evidence>
<feature type="chain" id="PRO_5003189298" evidence="5">
    <location>
        <begin position="23"/>
        <end position="485"/>
    </location>
</feature>
<dbReference type="AlphaFoldDB" id="E4T119"/>
<reference key="1">
    <citation type="submission" date="2010-11" db="EMBL/GenBank/DDBJ databases">
        <title>The complete genome of Paludibacter propionicigenes DSM 17365.</title>
        <authorList>
            <consortium name="US DOE Joint Genome Institute (JGI-PGF)"/>
            <person name="Lucas S."/>
            <person name="Copeland A."/>
            <person name="Lapidus A."/>
            <person name="Bruce D."/>
            <person name="Goodwin L."/>
            <person name="Pitluck S."/>
            <person name="Kyrpides N."/>
            <person name="Mavromatis K."/>
            <person name="Ivanova N."/>
            <person name="Munk A.C."/>
            <person name="Brettin T."/>
            <person name="Detter J.C."/>
            <person name="Han C."/>
            <person name="Tapia R."/>
            <person name="Land M."/>
            <person name="Hauser L."/>
            <person name="Markowitz V."/>
            <person name="Cheng J.-F."/>
            <person name="Hugenholtz P."/>
            <person name="Woyke T."/>
            <person name="Wu D."/>
            <person name="Gronow S."/>
            <person name="Wellnitz S."/>
            <person name="Brambilla E."/>
            <person name="Klenk H.-P."/>
            <person name="Eisen J.A."/>
        </authorList>
    </citation>
    <scope>NUCLEOTIDE SEQUENCE</scope>
    <source>
        <strain>WB4</strain>
    </source>
</reference>
<dbReference type="HOGENOM" id="CLU_014379_3_1_10"/>
<dbReference type="KEGG" id="ppn:Palpr_0238"/>
<dbReference type="InterPro" id="IPR001139">
    <property type="entry name" value="Glyco_hydro_30"/>
</dbReference>
<dbReference type="GO" id="GO:0006680">
    <property type="term" value="P:glucosylceramide catabolic process"/>
    <property type="evidence" value="ECO:0007669"/>
    <property type="project" value="TreeGrafter"/>
</dbReference>
<dbReference type="OrthoDB" id="9806701at2"/>
<keyword evidence="3 4" id="KW-0378">Hydrolase</keyword>
<evidence type="ECO:0000256" key="4">
    <source>
        <dbReference type="RuleBase" id="RU361188"/>
    </source>
</evidence>
<comment type="similarity">
    <text evidence="1 4">Belongs to the glycosyl hydrolase 30 family.</text>
</comment>
<dbReference type="Gene3D" id="3.20.20.80">
    <property type="entry name" value="Glycosidases"/>
    <property type="match status" value="1"/>
</dbReference>
<dbReference type="InterPro" id="IPR033453">
    <property type="entry name" value="Glyco_hydro_30_TIM-barrel"/>
</dbReference>
<dbReference type="InterPro" id="IPR013780">
    <property type="entry name" value="Glyco_hydro_b"/>
</dbReference>
<proteinExistence type="inferred from homology"/>
<dbReference type="Proteomes" id="UP000008718">
    <property type="component" value="Chromosome"/>
</dbReference>